<dbReference type="Gramene" id="EOX96586">
    <property type="protein sequence ID" value="EOX96586"/>
    <property type="gene ID" value="TCM_005810"/>
</dbReference>
<dbReference type="eggNOG" id="ENOG502QSCR">
    <property type="taxonomic scope" value="Eukaryota"/>
</dbReference>
<dbReference type="PIRSF" id="PIRSF037006">
    <property type="entry name" value="Wax_synthase"/>
    <property type="match status" value="1"/>
</dbReference>
<feature type="compositionally biased region" description="Polar residues" evidence="9">
    <location>
        <begin position="109"/>
        <end position="126"/>
    </location>
</feature>
<dbReference type="GO" id="GO:0016020">
    <property type="term" value="C:membrane"/>
    <property type="evidence" value="ECO:0007669"/>
    <property type="project" value="UniProtKB-SubCell"/>
</dbReference>
<evidence type="ECO:0000256" key="5">
    <source>
        <dbReference type="ARBA" id="ARBA00022989"/>
    </source>
</evidence>
<keyword evidence="3 12" id="KW-0808">Transferase</keyword>
<feature type="transmembrane region" description="Helical" evidence="10">
    <location>
        <begin position="36"/>
        <end position="54"/>
    </location>
</feature>
<gene>
    <name evidence="12" type="ORF">TCM_005810</name>
</gene>
<feature type="transmembrane region" description="Helical" evidence="10">
    <location>
        <begin position="173"/>
        <end position="195"/>
    </location>
</feature>
<dbReference type="HOGENOM" id="CLU_045902_0_0_1"/>
<dbReference type="InterPro" id="IPR017088">
    <property type="entry name" value="Wax_synthase_Magnoliopsida"/>
</dbReference>
<evidence type="ECO:0000256" key="2">
    <source>
        <dbReference type="ARBA" id="ARBA00007282"/>
    </source>
</evidence>
<dbReference type="OMA" id="TINGRWR"/>
<dbReference type="EMBL" id="CM001879">
    <property type="protein sequence ID" value="EOX96586.1"/>
    <property type="molecule type" value="Genomic_DNA"/>
</dbReference>
<protein>
    <submittedName>
        <fullName evidence="12">Acyl-CoA sterol acyl transferase 1, putative</fullName>
    </submittedName>
</protein>
<evidence type="ECO:0000256" key="9">
    <source>
        <dbReference type="SAM" id="MobiDB-lite"/>
    </source>
</evidence>
<accession>A0A061DWZ2</accession>
<evidence type="ECO:0000313" key="12">
    <source>
        <dbReference type="EMBL" id="EOX96586.1"/>
    </source>
</evidence>
<feature type="transmembrane region" description="Helical" evidence="10">
    <location>
        <begin position="252"/>
        <end position="276"/>
    </location>
</feature>
<feature type="compositionally biased region" description="Basic and acidic residues" evidence="9">
    <location>
        <begin position="128"/>
        <end position="139"/>
    </location>
</feature>
<evidence type="ECO:0000256" key="3">
    <source>
        <dbReference type="ARBA" id="ARBA00022679"/>
    </source>
</evidence>
<keyword evidence="6" id="KW-0443">Lipid metabolism</keyword>
<dbReference type="PANTHER" id="PTHR31595:SF77">
    <property type="entry name" value="ACYL-COA--STEROL O-ACYLTRANSFERASE 1-LIKE"/>
    <property type="match status" value="1"/>
</dbReference>
<dbReference type="PANTHER" id="PTHR31595">
    <property type="entry name" value="LONG-CHAIN-ALCOHOL O-FATTY-ACYLTRANSFERASE 3-RELATED"/>
    <property type="match status" value="1"/>
</dbReference>
<feature type="transmembrane region" description="Helical" evidence="10">
    <location>
        <begin position="282"/>
        <end position="302"/>
    </location>
</feature>
<keyword evidence="5 10" id="KW-1133">Transmembrane helix</keyword>
<feature type="region of interest" description="Disordered" evidence="9">
    <location>
        <begin position="109"/>
        <end position="139"/>
    </location>
</feature>
<dbReference type="InterPro" id="IPR044851">
    <property type="entry name" value="Wax_synthase"/>
</dbReference>
<dbReference type="InParanoid" id="A0A061DWZ2"/>
<evidence type="ECO:0000256" key="10">
    <source>
        <dbReference type="SAM" id="Phobius"/>
    </source>
</evidence>
<dbReference type="FunCoup" id="A0A061DWZ2">
    <property type="interactions" value="1"/>
</dbReference>
<name>A0A061DWZ2_THECC</name>
<keyword evidence="7 10" id="KW-0472">Membrane</keyword>
<organism evidence="12 13">
    <name type="scientific">Theobroma cacao</name>
    <name type="common">Cacao</name>
    <name type="synonym">Cocoa</name>
    <dbReference type="NCBI Taxonomy" id="3641"/>
    <lineage>
        <taxon>Eukaryota</taxon>
        <taxon>Viridiplantae</taxon>
        <taxon>Streptophyta</taxon>
        <taxon>Embryophyta</taxon>
        <taxon>Tracheophyta</taxon>
        <taxon>Spermatophyta</taxon>
        <taxon>Magnoliopsida</taxon>
        <taxon>eudicotyledons</taxon>
        <taxon>Gunneridae</taxon>
        <taxon>Pentapetalae</taxon>
        <taxon>rosids</taxon>
        <taxon>malvids</taxon>
        <taxon>Malvales</taxon>
        <taxon>Malvaceae</taxon>
        <taxon>Byttnerioideae</taxon>
        <taxon>Theobroma</taxon>
    </lineage>
</organism>
<evidence type="ECO:0000259" key="11">
    <source>
        <dbReference type="Pfam" id="PF13813"/>
    </source>
</evidence>
<dbReference type="Pfam" id="PF13813">
    <property type="entry name" value="MBOAT_2"/>
    <property type="match status" value="1"/>
</dbReference>
<dbReference type="GO" id="GO:0006629">
    <property type="term" value="P:lipid metabolic process"/>
    <property type="evidence" value="ECO:0007669"/>
    <property type="project" value="UniProtKB-KW"/>
</dbReference>
<proteinExistence type="inferred from homology"/>
<feature type="transmembrane region" description="Helical" evidence="10">
    <location>
        <begin position="144"/>
        <end position="161"/>
    </location>
</feature>
<comment type="similarity">
    <text evidence="2">Belongs to the wax synthase family.</text>
</comment>
<sequence>MEGEIGSFIKVWLSVLTSLCYCYAIGKMVPKGTNRLIFLLPVVCLFLFLPLNLYSPNLGGVTAFFIAWLGNFKLLLFAFDKGPLTAHTSLPLFLAVACLPIKIQRNQPSKSQLNGQVKENPSSKSHQNGHEKENSSTRKSKEGAVNYAIKGLLLVIMIRVYDYSEYMHPKIILLLYSMHMYFHLEIILAISAAMARSLSRLELEPQFNKPYLSTSLQDFWGKRWNLMVTSILRPTVYEPTLRFSSTLIGRKWAPIPSVLSTFVVSALMHELMFYYLGRMTPTGEVTLFFLIHGFFLTVEIALKKALNGKCRLPRLVTGPLTVGFVLGTGFWLFIPQFTRCKVDVRAFEEYAEVGTLLKSASEKVLGILSAK</sequence>
<reference evidence="12 13" key="1">
    <citation type="journal article" date="2013" name="Genome Biol.">
        <title>The genome sequence of the most widely cultivated cacao type and its use to identify candidate genes regulating pod color.</title>
        <authorList>
            <person name="Motamayor J.C."/>
            <person name="Mockaitis K."/>
            <person name="Schmutz J."/>
            <person name="Haiminen N."/>
            <person name="Iii D.L."/>
            <person name="Cornejo O."/>
            <person name="Findley S.D."/>
            <person name="Zheng P."/>
            <person name="Utro F."/>
            <person name="Royaert S."/>
            <person name="Saski C."/>
            <person name="Jenkins J."/>
            <person name="Podicheti R."/>
            <person name="Zhao M."/>
            <person name="Scheffler B.E."/>
            <person name="Stack J.C."/>
            <person name="Feltus F.A."/>
            <person name="Mustiga G.M."/>
            <person name="Amores F."/>
            <person name="Phillips W."/>
            <person name="Marelli J.P."/>
            <person name="May G.D."/>
            <person name="Shapiro H."/>
            <person name="Ma J."/>
            <person name="Bustamante C.D."/>
            <person name="Schnell R.J."/>
            <person name="Main D."/>
            <person name="Gilbert D."/>
            <person name="Parida L."/>
            <person name="Kuhn D.N."/>
        </authorList>
    </citation>
    <scope>NUCLEOTIDE SEQUENCE [LARGE SCALE GENOMIC DNA]</scope>
    <source>
        <strain evidence="13">cv. Matina 1-6</strain>
    </source>
</reference>
<evidence type="ECO:0000256" key="1">
    <source>
        <dbReference type="ARBA" id="ARBA00004141"/>
    </source>
</evidence>
<feature type="transmembrane region" description="Helical" evidence="10">
    <location>
        <begin position="6"/>
        <end position="24"/>
    </location>
</feature>
<dbReference type="GO" id="GO:0008374">
    <property type="term" value="F:O-acyltransferase activity"/>
    <property type="evidence" value="ECO:0007669"/>
    <property type="project" value="InterPro"/>
</dbReference>
<feature type="transmembrane region" description="Helical" evidence="10">
    <location>
        <begin position="314"/>
        <end position="334"/>
    </location>
</feature>
<keyword evidence="8" id="KW-0012">Acyltransferase</keyword>
<keyword evidence="13" id="KW-1185">Reference proteome</keyword>
<evidence type="ECO:0000313" key="13">
    <source>
        <dbReference type="Proteomes" id="UP000026915"/>
    </source>
</evidence>
<feature type="domain" description="Wax synthase" evidence="11">
    <location>
        <begin position="204"/>
        <end position="290"/>
    </location>
</feature>
<comment type="subcellular location">
    <subcellularLocation>
        <location evidence="1">Membrane</location>
        <topology evidence="1">Multi-pass membrane protein</topology>
    </subcellularLocation>
</comment>
<evidence type="ECO:0000256" key="4">
    <source>
        <dbReference type="ARBA" id="ARBA00022692"/>
    </source>
</evidence>
<evidence type="ECO:0000256" key="8">
    <source>
        <dbReference type="ARBA" id="ARBA00023315"/>
    </source>
</evidence>
<keyword evidence="4 10" id="KW-0812">Transmembrane</keyword>
<evidence type="ECO:0000256" key="6">
    <source>
        <dbReference type="ARBA" id="ARBA00023098"/>
    </source>
</evidence>
<dbReference type="AlphaFoldDB" id="A0A061DWZ2"/>
<evidence type="ECO:0000256" key="7">
    <source>
        <dbReference type="ARBA" id="ARBA00023136"/>
    </source>
</evidence>
<dbReference type="Proteomes" id="UP000026915">
    <property type="component" value="Chromosome 1"/>
</dbReference>
<dbReference type="InterPro" id="IPR032805">
    <property type="entry name" value="Wax_synthase_dom"/>
</dbReference>